<evidence type="ECO:0000256" key="1">
    <source>
        <dbReference type="ARBA" id="ARBA00001966"/>
    </source>
</evidence>
<evidence type="ECO:0000256" key="3">
    <source>
        <dbReference type="ARBA" id="ARBA00022691"/>
    </source>
</evidence>
<evidence type="ECO:0000256" key="2">
    <source>
        <dbReference type="ARBA" id="ARBA00022485"/>
    </source>
</evidence>
<name>A0A644XG22_9ZZZZ</name>
<protein>
    <submittedName>
        <fullName evidence="9">Coenzyme PQQ synthesis protein E</fullName>
    </submittedName>
</protein>
<dbReference type="PANTHER" id="PTHR11228">
    <property type="entry name" value="RADICAL SAM DOMAIN PROTEIN"/>
    <property type="match status" value="1"/>
</dbReference>
<dbReference type="InterPro" id="IPR007197">
    <property type="entry name" value="rSAM"/>
</dbReference>
<evidence type="ECO:0000256" key="7">
    <source>
        <dbReference type="ARBA" id="ARBA00023014"/>
    </source>
</evidence>
<organism evidence="9">
    <name type="scientific">bioreactor metagenome</name>
    <dbReference type="NCBI Taxonomy" id="1076179"/>
    <lineage>
        <taxon>unclassified sequences</taxon>
        <taxon>metagenomes</taxon>
        <taxon>ecological metagenomes</taxon>
    </lineage>
</organism>
<dbReference type="PROSITE" id="PS01305">
    <property type="entry name" value="MOAA_NIFB_PQQE"/>
    <property type="match status" value="1"/>
</dbReference>
<evidence type="ECO:0000256" key="5">
    <source>
        <dbReference type="ARBA" id="ARBA00023002"/>
    </source>
</evidence>
<dbReference type="NCBIfam" id="TIGR04311">
    <property type="entry name" value="rSAM_Geo_metal"/>
    <property type="match status" value="1"/>
</dbReference>
<dbReference type="GO" id="GO:0016491">
    <property type="term" value="F:oxidoreductase activity"/>
    <property type="evidence" value="ECO:0007669"/>
    <property type="project" value="UniProtKB-KW"/>
</dbReference>
<keyword evidence="2" id="KW-0004">4Fe-4S</keyword>
<dbReference type="SUPFAM" id="SSF102114">
    <property type="entry name" value="Radical SAM enzymes"/>
    <property type="match status" value="1"/>
</dbReference>
<dbReference type="SFLD" id="SFLDS00029">
    <property type="entry name" value="Radical_SAM"/>
    <property type="match status" value="1"/>
</dbReference>
<evidence type="ECO:0000256" key="6">
    <source>
        <dbReference type="ARBA" id="ARBA00023004"/>
    </source>
</evidence>
<proteinExistence type="predicted"/>
<evidence type="ECO:0000256" key="4">
    <source>
        <dbReference type="ARBA" id="ARBA00022723"/>
    </source>
</evidence>
<dbReference type="Pfam" id="PF13186">
    <property type="entry name" value="SPASM"/>
    <property type="match status" value="1"/>
</dbReference>
<dbReference type="InterPro" id="IPR000385">
    <property type="entry name" value="MoaA_NifB_PqqE_Fe-S-bd_CS"/>
</dbReference>
<comment type="caution">
    <text evidence="9">The sequence shown here is derived from an EMBL/GenBank/DDBJ whole genome shotgun (WGS) entry which is preliminary data.</text>
</comment>
<feature type="domain" description="Radical SAM core" evidence="8">
    <location>
        <begin position="11"/>
        <end position="228"/>
    </location>
</feature>
<dbReference type="Pfam" id="PF04055">
    <property type="entry name" value="Radical_SAM"/>
    <property type="match status" value="1"/>
</dbReference>
<dbReference type="PANTHER" id="PTHR11228:SF7">
    <property type="entry name" value="PQQA PEPTIDE CYCLASE"/>
    <property type="match status" value="1"/>
</dbReference>
<accession>A0A644XG22</accession>
<gene>
    <name evidence="9" type="primary">pqqE_25</name>
    <name evidence="9" type="ORF">SDC9_61556</name>
</gene>
<dbReference type="SFLD" id="SFLDG01387">
    <property type="entry name" value="BtrN-like_SPASM_domain_contain"/>
    <property type="match status" value="1"/>
</dbReference>
<sequence length="435" mass="48661">MTDHRIPPMDRPWPSKLFVEVTTACNLRCAMCVKQSGPGIPDAYLSDETFEKLVPAFPTLETLILNGIGEPLLHPGLEHYIRTARQNVPVDAVIGFQTNGSLLTEQRACSLLSAGTDAISISVDAADPALFRSMREGGETEDVNRAAAALGRAKERTGRTGFRWGAELVLARETRAELPKVIEWVAARGGSFLIVTHILPYREEAVSSVVYDPNVDKTLAHYRKRKEEAAELGIDLSLYYTAKWRLGPVERREEIIACMERVVQEISDMGLPQHIPNLVSHDEGQYRETERLFRESSSLAQARGVDLRLPALGPRMDRRCDFIEEGSAFVSVSGTVHPCYFLWHSFTCHADGRIRPVDALSFGSVHDRPLLDIWNSPEFAAYRREIGTYPFPHCGNCSLAPCDYIERHEFEQDCLGNRLTCGSCPWSLGVLQCMR</sequence>
<dbReference type="InterPro" id="IPR006638">
    <property type="entry name" value="Elp3/MiaA/NifB-like_rSAM"/>
</dbReference>
<dbReference type="GO" id="GO:0046872">
    <property type="term" value="F:metal ion binding"/>
    <property type="evidence" value="ECO:0007669"/>
    <property type="project" value="UniProtKB-KW"/>
</dbReference>
<dbReference type="SMART" id="SM00729">
    <property type="entry name" value="Elp3"/>
    <property type="match status" value="1"/>
</dbReference>
<dbReference type="GO" id="GO:0032324">
    <property type="term" value="P:molybdopterin cofactor biosynthetic process"/>
    <property type="evidence" value="ECO:0007669"/>
    <property type="project" value="UniProtKB-ARBA"/>
</dbReference>
<dbReference type="SFLD" id="SFLDG01067">
    <property type="entry name" value="SPASM/twitch_domain_containing"/>
    <property type="match status" value="1"/>
</dbReference>
<dbReference type="EMBL" id="VSSQ01002401">
    <property type="protein sequence ID" value="MPM15190.1"/>
    <property type="molecule type" value="Genomic_DNA"/>
</dbReference>
<evidence type="ECO:0000313" key="9">
    <source>
        <dbReference type="EMBL" id="MPM15190.1"/>
    </source>
</evidence>
<dbReference type="AlphaFoldDB" id="A0A644XG22"/>
<dbReference type="InterPro" id="IPR023885">
    <property type="entry name" value="4Fe4S-binding_SPASM_dom"/>
</dbReference>
<reference evidence="9" key="1">
    <citation type="submission" date="2019-08" db="EMBL/GenBank/DDBJ databases">
        <authorList>
            <person name="Kucharzyk K."/>
            <person name="Murdoch R.W."/>
            <person name="Higgins S."/>
            <person name="Loffler F."/>
        </authorList>
    </citation>
    <scope>NUCLEOTIDE SEQUENCE</scope>
</reference>
<dbReference type="CDD" id="cd21121">
    <property type="entry name" value="SPASM_Cmo-like"/>
    <property type="match status" value="1"/>
</dbReference>
<dbReference type="CDD" id="cd01335">
    <property type="entry name" value="Radical_SAM"/>
    <property type="match status" value="1"/>
</dbReference>
<dbReference type="PROSITE" id="PS51918">
    <property type="entry name" value="RADICAL_SAM"/>
    <property type="match status" value="1"/>
</dbReference>
<dbReference type="InterPro" id="IPR027586">
    <property type="entry name" value="rSAM_metal_mat"/>
</dbReference>
<keyword evidence="6" id="KW-0408">Iron</keyword>
<keyword evidence="3" id="KW-0949">S-adenosyl-L-methionine</keyword>
<dbReference type="GO" id="GO:0051539">
    <property type="term" value="F:4 iron, 4 sulfur cluster binding"/>
    <property type="evidence" value="ECO:0007669"/>
    <property type="project" value="UniProtKB-KW"/>
</dbReference>
<dbReference type="InterPro" id="IPR058240">
    <property type="entry name" value="rSAM_sf"/>
</dbReference>
<dbReference type="Gene3D" id="3.20.20.70">
    <property type="entry name" value="Aldolase class I"/>
    <property type="match status" value="1"/>
</dbReference>
<keyword evidence="4" id="KW-0479">Metal-binding</keyword>
<comment type="cofactor">
    <cofactor evidence="1">
        <name>[4Fe-4S] cluster</name>
        <dbReference type="ChEBI" id="CHEBI:49883"/>
    </cofactor>
</comment>
<keyword evidence="7" id="KW-0411">Iron-sulfur</keyword>
<dbReference type="InterPro" id="IPR050377">
    <property type="entry name" value="Radical_SAM_PqqE_MftC-like"/>
</dbReference>
<keyword evidence="5" id="KW-0560">Oxidoreductase</keyword>
<dbReference type="InterPro" id="IPR034391">
    <property type="entry name" value="AdoMet-like_SPASM_containing"/>
</dbReference>
<evidence type="ECO:0000259" key="8">
    <source>
        <dbReference type="PROSITE" id="PS51918"/>
    </source>
</evidence>
<dbReference type="InterPro" id="IPR013785">
    <property type="entry name" value="Aldolase_TIM"/>
</dbReference>